<evidence type="ECO:0000313" key="3">
    <source>
        <dbReference type="Proteomes" id="UP000596742"/>
    </source>
</evidence>
<feature type="compositionally biased region" description="Basic and acidic residues" evidence="1">
    <location>
        <begin position="1258"/>
        <end position="1267"/>
    </location>
</feature>
<name>A0A8B6E8M5_MYTGA</name>
<feature type="compositionally biased region" description="Basic residues" evidence="1">
    <location>
        <begin position="533"/>
        <end position="543"/>
    </location>
</feature>
<proteinExistence type="predicted"/>
<feature type="compositionally biased region" description="Acidic residues" evidence="1">
    <location>
        <begin position="421"/>
        <end position="447"/>
    </location>
</feature>
<keyword evidence="3" id="KW-1185">Reference proteome</keyword>
<feature type="compositionally biased region" description="Polar residues" evidence="1">
    <location>
        <begin position="544"/>
        <end position="554"/>
    </location>
</feature>
<feature type="region of interest" description="Disordered" evidence="1">
    <location>
        <begin position="972"/>
        <end position="1067"/>
    </location>
</feature>
<feature type="compositionally biased region" description="Basic and acidic residues" evidence="1">
    <location>
        <begin position="410"/>
        <end position="420"/>
    </location>
</feature>
<evidence type="ECO:0000313" key="2">
    <source>
        <dbReference type="EMBL" id="VDI30351.1"/>
    </source>
</evidence>
<reference evidence="2" key="1">
    <citation type="submission" date="2018-11" db="EMBL/GenBank/DDBJ databases">
        <authorList>
            <person name="Alioto T."/>
            <person name="Alioto T."/>
        </authorList>
    </citation>
    <scope>NUCLEOTIDE SEQUENCE</scope>
</reference>
<feature type="compositionally biased region" description="Low complexity" evidence="1">
    <location>
        <begin position="345"/>
        <end position="363"/>
    </location>
</feature>
<feature type="region of interest" description="Disordered" evidence="1">
    <location>
        <begin position="303"/>
        <end position="368"/>
    </location>
</feature>
<feature type="compositionally biased region" description="Basic residues" evidence="1">
    <location>
        <begin position="1242"/>
        <end position="1257"/>
    </location>
</feature>
<accession>A0A8B6E8M5</accession>
<sequence>MAGTDFDQRKDFQIFESDYRLPSRSFHRDGHNRTEHVKQEKLPHIVVKDVTGRRLDTFTHLQEAIYRARQNIKQTKQALTSDEWRLPHAPPPARPDYSRAAPPLAKFRDRLKGDINQLSRTTKTTATKIVEVDVDDVAFVQQSIRNLPNIPSLSFLRQEILAEPKNYFQIVNTILLHKRFMKQTDKRDAIYNFPGFCTGCRRAGLCYGCEQSSMPHYHADKMMKTGGGFTYYKKYKPEHQIPGRHPLNWKIQFPELALKSVMEDHDKEDLGLQEEDIEHDENCLLKAMLENNVSLPQINKDSLMTAGSSTSRESEEKNEDEGIVADGRSLDDKLSKKDRRSARMSGTSGQGSDQSGEGYYGYDNSQNGYVQVVPHPRIVDLRQQDNDEDQLSLDENFIKESMDRASNGTRENEEQYRNEDTEGEGMDTDNGEEYDENQEMYSEDEENNGDHDSRSRSRTRSNKSSDKHGRQILTGSTRNKDDYKDGDGSVVTKSSSPSSRKYNRLYQGKAYSPEGSGSPTSRRRLYRAPPAFKIKKSERRKVKTSSPFSSNRDYNLNLNKKFELKKSDRKGTEFREFQQHKGDWKAPPKFELKDNQREDMKFWKAPQKKDQGNKKRSRSRKTEHVSPDSGLDSEKLAGAVQRRSLFSVIPHLPPIYQESSDHQSDLDSLHDDLVTQSVNYDMYTSDFDRRQTDSENVFKNTGELDDHCIDLVKKTNDLQRGNLGMGMKDFDRRQNDLHNKTVSGNKQKNEIDNLTNLQNLSNASSEESYSFDIKSGIDSDDSYISESDLDMLEGSDLNTAESDFDTERFDLGTNPSDVNPEFLETYHEPKIIDLKLTSPCSSKYIGLANIPQKTSIHKKEDTEVDLIRISNRQKQENLDRIGTGNRSDVETIPSVNLFEVNDDLKIITSRLTSTPRMVSTPYISLGDIDIEFDSETDTIVSSRSLSATDDQRSIDISISGNQFLKYNESDESVLMTNGNQSVDKKPERSIGMKDGNQSADKEPERKFGIKDGNQSADKEPERSIGMKGGYQSADKDSARSTQISNGNQSKGRESNEKMFENAWKSSPKHVKFKSPIDEVNNLNGNLENGTKDFLNAENIEIEIACKTQRSKQKVKRKRERESKKDKFEISIDNGDTDIQIINSGNTVEKKKNDLKDSGFIEEESSTPRLKQKSSRPEELMDKEVHLRNVGEKDLEEIKPAMENILKAEIESDDNPEECFDYENSSDKNLYKENVELANQSRSKYKRRRRRKHKKRNKLSVEDDDKNRFSASEIDKVSRFEVTNQDTNGSRIMNEKFLSLPLLSTKNKIMAEDSAADHTSDVSSEDEQISVFKLPAVDLNNDGKSTKKVEEQQPPVKTFHKQKKQHRKISIKATASVVANDDQGKNNYAIPPDKFIKDEMEDDDKDLLVKGRFRDRKKRRMKKESIPIESANERANDIFTLTDDFVVMASDSDLNEMIDSEEDLHHVI</sequence>
<feature type="region of interest" description="Disordered" evidence="1">
    <location>
        <begin position="1230"/>
        <end position="1267"/>
    </location>
</feature>
<organism evidence="2 3">
    <name type="scientific">Mytilus galloprovincialis</name>
    <name type="common">Mediterranean mussel</name>
    <dbReference type="NCBI Taxonomy" id="29158"/>
    <lineage>
        <taxon>Eukaryota</taxon>
        <taxon>Metazoa</taxon>
        <taxon>Spiralia</taxon>
        <taxon>Lophotrochozoa</taxon>
        <taxon>Mollusca</taxon>
        <taxon>Bivalvia</taxon>
        <taxon>Autobranchia</taxon>
        <taxon>Pteriomorphia</taxon>
        <taxon>Mytilida</taxon>
        <taxon>Mytiloidea</taxon>
        <taxon>Mytilidae</taxon>
        <taxon>Mytilinae</taxon>
        <taxon>Mytilus</taxon>
    </lineage>
</organism>
<dbReference type="Proteomes" id="UP000596742">
    <property type="component" value="Unassembled WGS sequence"/>
</dbReference>
<dbReference type="OrthoDB" id="6154339at2759"/>
<feature type="compositionally biased region" description="Basic and acidic residues" evidence="1">
    <location>
        <begin position="560"/>
        <end position="613"/>
    </location>
</feature>
<feature type="compositionally biased region" description="Basic and acidic residues" evidence="1">
    <location>
        <begin position="478"/>
        <end position="487"/>
    </location>
</feature>
<feature type="region of interest" description="Disordered" evidence="1">
    <location>
        <begin position="1344"/>
        <end position="1364"/>
    </location>
</feature>
<protein>
    <submittedName>
        <fullName evidence="2">Uncharacterized protein</fullName>
    </submittedName>
</protein>
<feature type="region of interest" description="Disordered" evidence="1">
    <location>
        <begin position="382"/>
        <end position="634"/>
    </location>
</feature>
<evidence type="ECO:0000256" key="1">
    <source>
        <dbReference type="SAM" id="MobiDB-lite"/>
    </source>
</evidence>
<gene>
    <name evidence="2" type="ORF">MGAL_10B077381</name>
</gene>
<feature type="compositionally biased region" description="Basic and acidic residues" evidence="1">
    <location>
        <begin position="999"/>
        <end position="1009"/>
    </location>
</feature>
<feature type="compositionally biased region" description="Basic and acidic residues" evidence="1">
    <location>
        <begin position="982"/>
        <end position="991"/>
    </location>
</feature>
<dbReference type="EMBL" id="UYJE01004679">
    <property type="protein sequence ID" value="VDI30351.1"/>
    <property type="molecule type" value="Genomic_DNA"/>
</dbReference>
<feature type="non-terminal residue" evidence="2">
    <location>
        <position position="1"/>
    </location>
</feature>
<feature type="region of interest" description="Disordered" evidence="1">
    <location>
        <begin position="1144"/>
        <end position="1182"/>
    </location>
</feature>
<feature type="compositionally biased region" description="Polar residues" evidence="1">
    <location>
        <begin position="1039"/>
        <end position="1049"/>
    </location>
</feature>
<comment type="caution">
    <text evidence="2">The sequence shown here is derived from an EMBL/GenBank/DDBJ whole genome shotgun (WGS) entry which is preliminary data.</text>
</comment>
<feature type="compositionally biased region" description="Basic and acidic residues" evidence="1">
    <location>
        <begin position="1050"/>
        <end position="1059"/>
    </location>
</feature>
<feature type="compositionally biased region" description="Basic and acidic residues" evidence="1">
    <location>
        <begin position="1147"/>
        <end position="1158"/>
    </location>
</feature>